<evidence type="ECO:0000256" key="2">
    <source>
        <dbReference type="SAM" id="MobiDB-lite"/>
    </source>
</evidence>
<evidence type="ECO:0000256" key="1">
    <source>
        <dbReference type="PROSITE-ProRule" id="PRU00175"/>
    </source>
</evidence>
<dbReference type="InterPro" id="IPR013083">
    <property type="entry name" value="Znf_RING/FYVE/PHD"/>
</dbReference>
<reference evidence="4" key="1">
    <citation type="journal article" date="2019" name="BMC Genomics">
        <title>A new reference genome for Sorghum bicolor reveals high levels of sequence similarity between sweet and grain genotypes: implications for the genetics of sugar metabolism.</title>
        <authorList>
            <person name="Cooper E.A."/>
            <person name="Brenton Z.W."/>
            <person name="Flinn B.S."/>
            <person name="Jenkins J."/>
            <person name="Shu S."/>
            <person name="Flowers D."/>
            <person name="Luo F."/>
            <person name="Wang Y."/>
            <person name="Xia P."/>
            <person name="Barry K."/>
            <person name="Daum C."/>
            <person name="Lipzen A."/>
            <person name="Yoshinaga Y."/>
            <person name="Schmutz J."/>
            <person name="Saski C."/>
            <person name="Vermerris W."/>
            <person name="Kresovich S."/>
        </authorList>
    </citation>
    <scope>NUCLEOTIDE SEQUENCE</scope>
</reference>
<dbReference type="GO" id="GO:0061630">
    <property type="term" value="F:ubiquitin protein ligase activity"/>
    <property type="evidence" value="ECO:0007669"/>
    <property type="project" value="InterPro"/>
</dbReference>
<dbReference type="GO" id="GO:0072344">
    <property type="term" value="P:rescue of stalled ribosome"/>
    <property type="evidence" value="ECO:0007669"/>
    <property type="project" value="InterPro"/>
</dbReference>
<dbReference type="EMBL" id="CM027684">
    <property type="protein sequence ID" value="KAG0530591.1"/>
    <property type="molecule type" value="Genomic_DNA"/>
</dbReference>
<evidence type="ECO:0000313" key="4">
    <source>
        <dbReference type="EMBL" id="KAG0530591.1"/>
    </source>
</evidence>
<dbReference type="SMART" id="SM00184">
    <property type="entry name" value="RING"/>
    <property type="match status" value="1"/>
</dbReference>
<evidence type="ECO:0000313" key="5">
    <source>
        <dbReference type="Proteomes" id="UP000807115"/>
    </source>
</evidence>
<dbReference type="GO" id="GO:0008270">
    <property type="term" value="F:zinc ion binding"/>
    <property type="evidence" value="ECO:0007669"/>
    <property type="project" value="UniProtKB-KW"/>
</dbReference>
<feature type="domain" description="RING-type" evidence="3">
    <location>
        <begin position="48"/>
        <end position="89"/>
    </location>
</feature>
<keyword evidence="1" id="KW-0862">Zinc</keyword>
<keyword evidence="1" id="KW-0479">Metal-binding</keyword>
<evidence type="ECO:0000259" key="3">
    <source>
        <dbReference type="PROSITE" id="PS50089"/>
    </source>
</evidence>
<feature type="compositionally biased region" description="Basic and acidic residues" evidence="2">
    <location>
        <begin position="103"/>
        <end position="116"/>
    </location>
</feature>
<organism evidence="4 5">
    <name type="scientific">Sorghum bicolor</name>
    <name type="common">Sorghum</name>
    <name type="synonym">Sorghum vulgare</name>
    <dbReference type="NCBI Taxonomy" id="4558"/>
    <lineage>
        <taxon>Eukaryota</taxon>
        <taxon>Viridiplantae</taxon>
        <taxon>Streptophyta</taxon>
        <taxon>Embryophyta</taxon>
        <taxon>Tracheophyta</taxon>
        <taxon>Spermatophyta</taxon>
        <taxon>Magnoliopsida</taxon>
        <taxon>Liliopsida</taxon>
        <taxon>Poales</taxon>
        <taxon>Poaceae</taxon>
        <taxon>PACMAD clade</taxon>
        <taxon>Panicoideae</taxon>
        <taxon>Andropogonodae</taxon>
        <taxon>Andropogoneae</taxon>
        <taxon>Sorghinae</taxon>
        <taxon>Sorghum</taxon>
    </lineage>
</organism>
<dbReference type="PANTHER" id="PTHR22938:SF15">
    <property type="entry name" value="OS01G0568000 PROTEIN"/>
    <property type="match status" value="1"/>
</dbReference>
<proteinExistence type="predicted"/>
<sequence length="206" mass="22589">MAETDDPAETTSSSHVVIDVDEAAAGAAADEAAAAAAGNMSSSSSCSCAVCMEPMEWVAVFPCGHRDVCARCAAQLRFFHNDRRCCICRSYCATVVVTRADDDDRATTTTSQRERPFLSPPPPPAFGGQQARLQVGVNYWYHRDMGAYFDDLSQYQEMCSATTAGRQAEYVWALLSSPPCMVRNNWENPKAIALSNYAISYFFIYI</sequence>
<feature type="region of interest" description="Disordered" evidence="2">
    <location>
        <begin position="103"/>
        <end position="123"/>
    </location>
</feature>
<dbReference type="PROSITE" id="PS50089">
    <property type="entry name" value="ZF_RING_2"/>
    <property type="match status" value="1"/>
</dbReference>
<gene>
    <name evidence="4" type="ORF">BDA96_05G199700</name>
</gene>
<dbReference type="PANTHER" id="PTHR22938">
    <property type="entry name" value="ZINC FINGER PROTEIN 598"/>
    <property type="match status" value="1"/>
</dbReference>
<keyword evidence="1" id="KW-0863">Zinc-finger</keyword>
<dbReference type="AlphaFoldDB" id="A0A921UI39"/>
<dbReference type="InterPro" id="IPR001841">
    <property type="entry name" value="Znf_RING"/>
</dbReference>
<dbReference type="Proteomes" id="UP000807115">
    <property type="component" value="Chromosome 5"/>
</dbReference>
<name>A0A921UI39_SORBI</name>
<protein>
    <recommendedName>
        <fullName evidence="3">RING-type domain-containing protein</fullName>
    </recommendedName>
</protein>
<accession>A0A921UI39</accession>
<comment type="caution">
    <text evidence="4">The sequence shown here is derived from an EMBL/GenBank/DDBJ whole genome shotgun (WGS) entry which is preliminary data.</text>
</comment>
<dbReference type="Gene3D" id="3.30.40.10">
    <property type="entry name" value="Zinc/RING finger domain, C3HC4 (zinc finger)"/>
    <property type="match status" value="1"/>
</dbReference>
<reference evidence="4" key="2">
    <citation type="submission" date="2020-10" db="EMBL/GenBank/DDBJ databases">
        <authorList>
            <person name="Cooper E.A."/>
            <person name="Brenton Z.W."/>
            <person name="Flinn B.S."/>
            <person name="Jenkins J."/>
            <person name="Shu S."/>
            <person name="Flowers D."/>
            <person name="Luo F."/>
            <person name="Wang Y."/>
            <person name="Xia P."/>
            <person name="Barry K."/>
            <person name="Daum C."/>
            <person name="Lipzen A."/>
            <person name="Yoshinaga Y."/>
            <person name="Schmutz J."/>
            <person name="Saski C."/>
            <person name="Vermerris W."/>
            <person name="Kresovich S."/>
        </authorList>
    </citation>
    <scope>NUCLEOTIDE SEQUENCE</scope>
</reference>
<dbReference type="InterPro" id="IPR044288">
    <property type="entry name" value="ZNF598/HEL2"/>
</dbReference>
<dbReference type="Pfam" id="PF13920">
    <property type="entry name" value="zf-C3HC4_3"/>
    <property type="match status" value="1"/>
</dbReference>
<dbReference type="SUPFAM" id="SSF57850">
    <property type="entry name" value="RING/U-box"/>
    <property type="match status" value="1"/>
</dbReference>